<evidence type="ECO:0000256" key="1">
    <source>
        <dbReference type="ARBA" id="ARBA00022443"/>
    </source>
</evidence>
<dbReference type="PROSITE" id="PS51216">
    <property type="entry name" value="NEBULIN"/>
    <property type="match status" value="2"/>
</dbReference>
<keyword evidence="2" id="KW-0677">Repeat</keyword>
<dbReference type="SMART" id="SM00227">
    <property type="entry name" value="NEBU"/>
    <property type="match status" value="2"/>
</dbReference>
<keyword evidence="1 3" id="KW-0728">SH3 domain</keyword>
<dbReference type="CDD" id="cd11789">
    <property type="entry name" value="SH3_Nebulin_family_C"/>
    <property type="match status" value="1"/>
</dbReference>
<gene>
    <name evidence="6" type="ORF">WMY93_018691</name>
</gene>
<name>A0AAW0NUX6_9GOBI</name>
<proteinExistence type="predicted"/>
<dbReference type="AlphaFoldDB" id="A0AAW0NUX6"/>
<dbReference type="PANTHER" id="PTHR46218:SF4">
    <property type="entry name" value="LIM AND SH3 DOMAIN PROTEIN LASP"/>
    <property type="match status" value="1"/>
</dbReference>
<dbReference type="PROSITE" id="PS50002">
    <property type="entry name" value="SH3"/>
    <property type="match status" value="1"/>
</dbReference>
<feature type="compositionally biased region" description="Polar residues" evidence="4">
    <location>
        <begin position="76"/>
        <end position="85"/>
    </location>
</feature>
<dbReference type="InterPro" id="IPR036028">
    <property type="entry name" value="SH3-like_dom_sf"/>
</dbReference>
<evidence type="ECO:0000313" key="6">
    <source>
        <dbReference type="EMBL" id="KAK7901922.1"/>
    </source>
</evidence>
<dbReference type="PANTHER" id="PTHR46218">
    <property type="entry name" value="LASP"/>
    <property type="match status" value="1"/>
</dbReference>
<feature type="compositionally biased region" description="Pro residues" evidence="4">
    <location>
        <begin position="99"/>
        <end position="108"/>
    </location>
</feature>
<dbReference type="InterPro" id="IPR001452">
    <property type="entry name" value="SH3_domain"/>
</dbReference>
<dbReference type="Proteomes" id="UP001460270">
    <property type="component" value="Unassembled WGS sequence"/>
</dbReference>
<dbReference type="Gene3D" id="2.30.30.40">
    <property type="entry name" value="SH3 Domains"/>
    <property type="match status" value="1"/>
</dbReference>
<evidence type="ECO:0000256" key="3">
    <source>
        <dbReference type="PROSITE-ProRule" id="PRU00192"/>
    </source>
</evidence>
<dbReference type="PRINTS" id="PR00452">
    <property type="entry name" value="SH3DOMAIN"/>
</dbReference>
<dbReference type="GO" id="GO:0051015">
    <property type="term" value="F:actin filament binding"/>
    <property type="evidence" value="ECO:0007669"/>
    <property type="project" value="TreeGrafter"/>
</dbReference>
<keyword evidence="7" id="KW-1185">Reference proteome</keyword>
<dbReference type="InterPro" id="IPR051759">
    <property type="entry name" value="LIM-SH3_domain_protein"/>
</dbReference>
<dbReference type="GO" id="GO:0005925">
    <property type="term" value="C:focal adhesion"/>
    <property type="evidence" value="ECO:0007669"/>
    <property type="project" value="TreeGrafter"/>
</dbReference>
<protein>
    <recommendedName>
        <fullName evidence="5">SH3 domain-containing protein</fullName>
    </recommendedName>
</protein>
<organism evidence="6 7">
    <name type="scientific">Mugilogobius chulae</name>
    <name type="common">yellowstripe goby</name>
    <dbReference type="NCBI Taxonomy" id="88201"/>
    <lineage>
        <taxon>Eukaryota</taxon>
        <taxon>Metazoa</taxon>
        <taxon>Chordata</taxon>
        <taxon>Craniata</taxon>
        <taxon>Vertebrata</taxon>
        <taxon>Euteleostomi</taxon>
        <taxon>Actinopterygii</taxon>
        <taxon>Neopterygii</taxon>
        <taxon>Teleostei</taxon>
        <taxon>Neoteleostei</taxon>
        <taxon>Acanthomorphata</taxon>
        <taxon>Gobiaria</taxon>
        <taxon>Gobiiformes</taxon>
        <taxon>Gobioidei</taxon>
        <taxon>Gobiidae</taxon>
        <taxon>Gobionellinae</taxon>
        <taxon>Mugilogobius</taxon>
    </lineage>
</organism>
<feature type="domain" description="SH3" evidence="5">
    <location>
        <begin position="112"/>
        <end position="171"/>
    </location>
</feature>
<evidence type="ECO:0000259" key="5">
    <source>
        <dbReference type="PROSITE" id="PS50002"/>
    </source>
</evidence>
<evidence type="ECO:0000256" key="4">
    <source>
        <dbReference type="SAM" id="MobiDB-lite"/>
    </source>
</evidence>
<evidence type="ECO:0000256" key="2">
    <source>
        <dbReference type="ARBA" id="ARBA00022737"/>
    </source>
</evidence>
<feature type="region of interest" description="Disordered" evidence="4">
    <location>
        <begin position="37"/>
        <end position="114"/>
    </location>
</feature>
<evidence type="ECO:0000313" key="7">
    <source>
        <dbReference type="Proteomes" id="UP001460270"/>
    </source>
</evidence>
<dbReference type="InterPro" id="IPR000900">
    <property type="entry name" value="Nebulin_repeat"/>
</dbReference>
<dbReference type="SUPFAM" id="SSF50044">
    <property type="entry name" value="SH3-domain"/>
    <property type="match status" value="1"/>
</dbReference>
<reference evidence="7" key="1">
    <citation type="submission" date="2024-04" db="EMBL/GenBank/DDBJ databases">
        <title>Salinicola lusitanus LLJ914,a marine bacterium isolated from the Okinawa Trough.</title>
        <authorList>
            <person name="Li J."/>
        </authorList>
    </citation>
    <scope>NUCLEOTIDE SEQUENCE [LARGE SCALE GENOMIC DNA]</scope>
</reference>
<dbReference type="EMBL" id="JBBPFD010000013">
    <property type="protein sequence ID" value="KAK7901922.1"/>
    <property type="molecule type" value="Genomic_DNA"/>
</dbReference>
<dbReference type="SMART" id="SM00326">
    <property type="entry name" value="SH3"/>
    <property type="match status" value="1"/>
</dbReference>
<accession>A0AAW0NUX6</accession>
<dbReference type="GO" id="GO:0005737">
    <property type="term" value="C:cytoplasm"/>
    <property type="evidence" value="ECO:0007669"/>
    <property type="project" value="UniProtKB-ARBA"/>
</dbReference>
<sequence length="171" mass="19192">MTLNMKNYKGYKKRPYCNAHYPTTKFTAVADTPENLRLKKNSENQSSIAYDKSSQKPSEQFVSVSDDPESLRTKKTLQQNSNIQYENEKKRDESVSVPEPEPAPPAPTAPGASNKRFRALYDYTAADDDEVSFVEGDVIIDAEQIDEGFMNGTVERTGEHGMLPSNYVEAI</sequence>
<comment type="caution">
    <text evidence="6">The sequence shown here is derived from an EMBL/GenBank/DDBJ whole genome shotgun (WGS) entry which is preliminary data.</text>
</comment>
<dbReference type="Pfam" id="PF14604">
    <property type="entry name" value="SH3_9"/>
    <property type="match status" value="1"/>
</dbReference>